<dbReference type="Proteomes" id="UP001419268">
    <property type="component" value="Unassembled WGS sequence"/>
</dbReference>
<sequence>MESRMARIEVEVKKISTIEASIEELRSEVKTAIRGMARKCDELFLQHMGFTSTILREQQIGAYSNAKVSDPSNIGLFEELMTPGVPQSPDLIATGLDPDASTIADTKLRTSDPSSVSDFILRHRPSTMATRSRQHYRGADLRAPRCGSLRHCPRSPHGHLRFPHHCHPQHS</sequence>
<dbReference type="AlphaFoldDB" id="A0AAP0HYD9"/>
<proteinExistence type="predicted"/>
<name>A0AAP0HYD9_9MAGN</name>
<gene>
    <name evidence="1" type="ORF">Scep_024365</name>
</gene>
<keyword evidence="2" id="KW-1185">Reference proteome</keyword>
<evidence type="ECO:0000313" key="2">
    <source>
        <dbReference type="Proteomes" id="UP001419268"/>
    </source>
</evidence>
<evidence type="ECO:0000313" key="1">
    <source>
        <dbReference type="EMBL" id="KAK9100935.1"/>
    </source>
</evidence>
<dbReference type="EMBL" id="JBBNAG010000010">
    <property type="protein sequence ID" value="KAK9100935.1"/>
    <property type="molecule type" value="Genomic_DNA"/>
</dbReference>
<protein>
    <submittedName>
        <fullName evidence="1">Uncharacterized protein</fullName>
    </submittedName>
</protein>
<reference evidence="1 2" key="1">
    <citation type="submission" date="2024-01" db="EMBL/GenBank/DDBJ databases">
        <title>Genome assemblies of Stephania.</title>
        <authorList>
            <person name="Yang L."/>
        </authorList>
    </citation>
    <scope>NUCLEOTIDE SEQUENCE [LARGE SCALE GENOMIC DNA]</scope>
    <source>
        <strain evidence="1">JXDWG</strain>
        <tissue evidence="1">Leaf</tissue>
    </source>
</reference>
<comment type="caution">
    <text evidence="1">The sequence shown here is derived from an EMBL/GenBank/DDBJ whole genome shotgun (WGS) entry which is preliminary data.</text>
</comment>
<organism evidence="1 2">
    <name type="scientific">Stephania cephalantha</name>
    <dbReference type="NCBI Taxonomy" id="152367"/>
    <lineage>
        <taxon>Eukaryota</taxon>
        <taxon>Viridiplantae</taxon>
        <taxon>Streptophyta</taxon>
        <taxon>Embryophyta</taxon>
        <taxon>Tracheophyta</taxon>
        <taxon>Spermatophyta</taxon>
        <taxon>Magnoliopsida</taxon>
        <taxon>Ranunculales</taxon>
        <taxon>Menispermaceae</taxon>
        <taxon>Menispermoideae</taxon>
        <taxon>Cissampelideae</taxon>
        <taxon>Stephania</taxon>
    </lineage>
</organism>
<accession>A0AAP0HYD9</accession>